<feature type="transmembrane region" description="Helical" evidence="6">
    <location>
        <begin position="65"/>
        <end position="90"/>
    </location>
</feature>
<dbReference type="InterPro" id="IPR020846">
    <property type="entry name" value="MFS_dom"/>
</dbReference>
<sequence length="583" mass="62306">MDHDNNIPLAVSIRQDSIKTEPKTNNLTYQGDLNGDQKDVEGSANPSGPEVTATAPDYPSGIKSYLAVATLCLAIFLITLDNTIIATATPYITDEFHSLRDVGWYGSVYTMVVCVTTLLFGKLNARYSIQWLYSISMVLFLVGSAVCGAAPNSPALIVGRAIAGLGCAGLLVGAFSLVPFIVPPAKRPIMIGLISASRGLATTFGPLIGGALTERVSWRWNFYINLPLGVAIQVALFAFVCPPKRESEAFTSWTDLMQNLDLFGLASVLPSVVCLLLALQWGGVTYPWSDPRVIVLLVLCGGLAIVFALTEMWQGPKALLPPRVFTQRTVSAASFYGFCTTGAIFVLTYYLPMYAISVILLSLSYYHAGANRESHRWFQGVRGASPIQSGLYTLPWVITSTIMSLTVGILIAKVGHADAFMVIATIFGAVGSGLFTTFTLETSNGKWIGYQIIFALSSSISGITPLMMTQAALPLEDIPIGTGMVMFFQTIGASIFVSVAQALFTNGLVSGLERTGMTGFDAGTVASQGITNLTKGLSGDIKRRVLIVINDALTQSWNLAVVLSCLALLGALAVKHGKMKKKT</sequence>
<feature type="transmembrane region" description="Helical" evidence="6">
    <location>
        <begin position="485"/>
        <end position="504"/>
    </location>
</feature>
<feature type="transmembrane region" description="Helical" evidence="6">
    <location>
        <begin position="189"/>
        <end position="208"/>
    </location>
</feature>
<keyword evidence="3 6" id="KW-1133">Transmembrane helix</keyword>
<dbReference type="GO" id="GO:0005886">
    <property type="term" value="C:plasma membrane"/>
    <property type="evidence" value="ECO:0007669"/>
    <property type="project" value="TreeGrafter"/>
</dbReference>
<gene>
    <name evidence="8" type="ORF">ACN42_g6142</name>
</gene>
<feature type="transmembrane region" description="Helical" evidence="6">
    <location>
        <begin position="419"/>
        <end position="440"/>
    </location>
</feature>
<dbReference type="InterPro" id="IPR011701">
    <property type="entry name" value="MFS"/>
</dbReference>
<dbReference type="OrthoDB" id="10021397at2759"/>
<feature type="transmembrane region" description="Helical" evidence="6">
    <location>
        <begin position="220"/>
        <end position="241"/>
    </location>
</feature>
<feature type="domain" description="Major facilitator superfamily (MFS) profile" evidence="7">
    <location>
        <begin position="67"/>
        <end position="582"/>
    </location>
</feature>
<feature type="transmembrane region" description="Helical" evidence="6">
    <location>
        <begin position="556"/>
        <end position="574"/>
    </location>
</feature>
<dbReference type="PANTHER" id="PTHR23501:SF198">
    <property type="entry name" value="AZOLE RESISTANCE PROTEIN 1-RELATED"/>
    <property type="match status" value="1"/>
</dbReference>
<dbReference type="AlphaFoldDB" id="A0A117NNL0"/>
<evidence type="ECO:0000256" key="2">
    <source>
        <dbReference type="ARBA" id="ARBA00022692"/>
    </source>
</evidence>
<dbReference type="PROSITE" id="PS50850">
    <property type="entry name" value="MFS"/>
    <property type="match status" value="1"/>
</dbReference>
<organism evidence="8 9">
    <name type="scientific">Penicillium freii</name>
    <dbReference type="NCBI Taxonomy" id="48697"/>
    <lineage>
        <taxon>Eukaryota</taxon>
        <taxon>Fungi</taxon>
        <taxon>Dikarya</taxon>
        <taxon>Ascomycota</taxon>
        <taxon>Pezizomycotina</taxon>
        <taxon>Eurotiomycetes</taxon>
        <taxon>Eurotiomycetidae</taxon>
        <taxon>Eurotiales</taxon>
        <taxon>Aspergillaceae</taxon>
        <taxon>Penicillium</taxon>
    </lineage>
</organism>
<dbReference type="InterPro" id="IPR036259">
    <property type="entry name" value="MFS_trans_sf"/>
</dbReference>
<evidence type="ECO:0000313" key="9">
    <source>
        <dbReference type="Proteomes" id="UP000055045"/>
    </source>
</evidence>
<evidence type="ECO:0000259" key="7">
    <source>
        <dbReference type="PROSITE" id="PS50850"/>
    </source>
</evidence>
<dbReference type="GO" id="GO:0022857">
    <property type="term" value="F:transmembrane transporter activity"/>
    <property type="evidence" value="ECO:0007669"/>
    <property type="project" value="InterPro"/>
</dbReference>
<comment type="caution">
    <text evidence="8">The sequence shown here is derived from an EMBL/GenBank/DDBJ whole genome shotgun (WGS) entry which is preliminary data.</text>
</comment>
<proteinExistence type="predicted"/>
<feature type="transmembrane region" description="Helical" evidence="6">
    <location>
        <begin position="132"/>
        <end position="151"/>
    </location>
</feature>
<dbReference type="PANTHER" id="PTHR23501">
    <property type="entry name" value="MAJOR FACILITATOR SUPERFAMILY"/>
    <property type="match status" value="1"/>
</dbReference>
<evidence type="ECO:0000256" key="6">
    <source>
        <dbReference type="SAM" id="Phobius"/>
    </source>
</evidence>
<dbReference type="EMBL" id="LLXE01000152">
    <property type="protein sequence ID" value="KUM60982.1"/>
    <property type="molecule type" value="Genomic_DNA"/>
</dbReference>
<feature type="transmembrane region" description="Helical" evidence="6">
    <location>
        <begin position="452"/>
        <end position="473"/>
    </location>
</feature>
<keyword evidence="2 6" id="KW-0812">Transmembrane</keyword>
<dbReference type="CDD" id="cd17502">
    <property type="entry name" value="MFS_Azr1_MDR_like"/>
    <property type="match status" value="1"/>
</dbReference>
<feature type="transmembrane region" description="Helical" evidence="6">
    <location>
        <begin position="293"/>
        <end position="313"/>
    </location>
</feature>
<feature type="transmembrane region" description="Helical" evidence="6">
    <location>
        <begin position="393"/>
        <end position="412"/>
    </location>
</feature>
<evidence type="ECO:0000256" key="3">
    <source>
        <dbReference type="ARBA" id="ARBA00022989"/>
    </source>
</evidence>
<feature type="transmembrane region" description="Helical" evidence="6">
    <location>
        <begin position="262"/>
        <end position="281"/>
    </location>
</feature>
<name>A0A117NNL0_PENFR</name>
<reference evidence="8 9" key="1">
    <citation type="submission" date="2015-10" db="EMBL/GenBank/DDBJ databases">
        <title>Genome sequencing of Penicillium freii.</title>
        <authorList>
            <person name="Nguyen H.D."/>
            <person name="Visagie C.M."/>
            <person name="Seifert K.A."/>
        </authorList>
    </citation>
    <scope>NUCLEOTIDE SEQUENCE [LARGE SCALE GENOMIC DNA]</scope>
    <source>
        <strain evidence="8 9">DAOM 242723</strain>
    </source>
</reference>
<protein>
    <recommendedName>
        <fullName evidence="7">Major facilitator superfamily (MFS) profile domain-containing protein</fullName>
    </recommendedName>
</protein>
<keyword evidence="4 6" id="KW-0472">Membrane</keyword>
<dbReference type="Proteomes" id="UP000055045">
    <property type="component" value="Unassembled WGS sequence"/>
</dbReference>
<dbReference type="SUPFAM" id="SSF103473">
    <property type="entry name" value="MFS general substrate transporter"/>
    <property type="match status" value="1"/>
</dbReference>
<feature type="transmembrane region" description="Helical" evidence="6">
    <location>
        <begin position="157"/>
        <end position="182"/>
    </location>
</feature>
<feature type="region of interest" description="Disordered" evidence="5">
    <location>
        <begin position="24"/>
        <end position="52"/>
    </location>
</feature>
<feature type="transmembrane region" description="Helical" evidence="6">
    <location>
        <begin position="333"/>
        <end position="366"/>
    </location>
</feature>
<accession>A0A117NNL0</accession>
<evidence type="ECO:0000256" key="5">
    <source>
        <dbReference type="SAM" id="MobiDB-lite"/>
    </source>
</evidence>
<keyword evidence="9" id="KW-1185">Reference proteome</keyword>
<evidence type="ECO:0000256" key="1">
    <source>
        <dbReference type="ARBA" id="ARBA00004141"/>
    </source>
</evidence>
<evidence type="ECO:0000313" key="8">
    <source>
        <dbReference type="EMBL" id="KUM60982.1"/>
    </source>
</evidence>
<dbReference type="Gene3D" id="1.20.1250.20">
    <property type="entry name" value="MFS general substrate transporter like domains"/>
    <property type="match status" value="1"/>
</dbReference>
<dbReference type="Pfam" id="PF07690">
    <property type="entry name" value="MFS_1"/>
    <property type="match status" value="1"/>
</dbReference>
<comment type="subcellular location">
    <subcellularLocation>
        <location evidence="1">Membrane</location>
        <topology evidence="1">Multi-pass membrane protein</topology>
    </subcellularLocation>
</comment>
<evidence type="ECO:0000256" key="4">
    <source>
        <dbReference type="ARBA" id="ARBA00023136"/>
    </source>
</evidence>
<feature type="transmembrane region" description="Helical" evidence="6">
    <location>
        <begin position="102"/>
        <end position="120"/>
    </location>
</feature>